<accession>A0ABV9S5C5</accession>
<comment type="caution">
    <text evidence="1">The sequence shown here is derived from an EMBL/GenBank/DDBJ whole genome shotgun (WGS) entry which is preliminary data.</text>
</comment>
<reference evidence="2" key="1">
    <citation type="journal article" date="2019" name="Int. J. Syst. Evol. Microbiol.">
        <title>The Global Catalogue of Microorganisms (GCM) 10K type strain sequencing project: providing services to taxonomists for standard genome sequencing and annotation.</title>
        <authorList>
            <consortium name="The Broad Institute Genomics Platform"/>
            <consortium name="The Broad Institute Genome Sequencing Center for Infectious Disease"/>
            <person name="Wu L."/>
            <person name="Ma J."/>
        </authorList>
    </citation>
    <scope>NUCLEOTIDE SEQUENCE [LARGE SCALE GENOMIC DNA]</scope>
    <source>
        <strain evidence="2">ZS-22-S1</strain>
    </source>
</reference>
<dbReference type="EMBL" id="JBHSIS010000014">
    <property type="protein sequence ID" value="MFC4856913.1"/>
    <property type="molecule type" value="Genomic_DNA"/>
</dbReference>
<dbReference type="Proteomes" id="UP001595859">
    <property type="component" value="Unassembled WGS sequence"/>
</dbReference>
<evidence type="ECO:0000313" key="1">
    <source>
        <dbReference type="EMBL" id="MFC4856913.1"/>
    </source>
</evidence>
<evidence type="ECO:0000313" key="2">
    <source>
        <dbReference type="Proteomes" id="UP001595859"/>
    </source>
</evidence>
<name>A0ABV9S5C5_9PSEU</name>
<protein>
    <submittedName>
        <fullName evidence="1">Uncharacterized protein</fullName>
    </submittedName>
</protein>
<organism evidence="1 2">
    <name type="scientific">Actinophytocola glycyrrhizae</name>
    <dbReference type="NCBI Taxonomy" id="2044873"/>
    <lineage>
        <taxon>Bacteria</taxon>
        <taxon>Bacillati</taxon>
        <taxon>Actinomycetota</taxon>
        <taxon>Actinomycetes</taxon>
        <taxon>Pseudonocardiales</taxon>
        <taxon>Pseudonocardiaceae</taxon>
    </lineage>
</organism>
<keyword evidence="2" id="KW-1185">Reference proteome</keyword>
<dbReference type="RefSeq" id="WP_378058904.1">
    <property type="nucleotide sequence ID" value="NZ_JBHSIS010000014.1"/>
</dbReference>
<gene>
    <name evidence="1" type="ORF">ACFPCV_25715</name>
</gene>
<proteinExistence type="predicted"/>
<sequence length="163" mass="17568">MHNQAALVTSYYCGLPDLARQWCHHQVRARRAGVRNHGRSVTAVSARTDTDVDGIEIPADLTDSVETPPAASTSAILPAPGIELWHQLYSASAIGRAYVEDFKAGLPDARVTSQCLTNQEPSALSCSHHAPSTEIVTAEAGGVHEVEEQVKDCIPDTNWKRLG</sequence>